<evidence type="ECO:0000256" key="4">
    <source>
        <dbReference type="ARBA" id="ARBA00023136"/>
    </source>
</evidence>
<name>A0A7R6PE19_9GAMM</name>
<dbReference type="Pfam" id="PF04932">
    <property type="entry name" value="Wzy_C"/>
    <property type="match status" value="1"/>
</dbReference>
<gene>
    <name evidence="9" type="primary">wzy</name>
    <name evidence="9" type="ORF">AMJAP_1820</name>
</gene>
<feature type="transmembrane region" description="Helical" evidence="6">
    <location>
        <begin position="350"/>
        <end position="375"/>
    </location>
</feature>
<feature type="transmembrane region" description="Helical" evidence="6">
    <location>
        <begin position="169"/>
        <end position="188"/>
    </location>
</feature>
<evidence type="ECO:0000256" key="2">
    <source>
        <dbReference type="ARBA" id="ARBA00022692"/>
    </source>
</evidence>
<dbReference type="Proteomes" id="UP000595663">
    <property type="component" value="Chromosome"/>
</dbReference>
<feature type="transmembrane region" description="Helical" evidence="6">
    <location>
        <begin position="439"/>
        <end position="460"/>
    </location>
</feature>
<reference evidence="9 10" key="1">
    <citation type="journal article" date="2008" name="Int. J. Syst. Evol. Microbiol.">
        <title>Amphritea japonica sp. nov. and Amphritea balenae sp. nov., isolated from the sediment adjacent to sperm whale carcasses off Kagoshima, Japan.</title>
        <authorList>
            <person name="Miyazaki M."/>
            <person name="Nogi Y."/>
            <person name="Fujiwara Y."/>
            <person name="Kawato M."/>
            <person name="Nagahama T."/>
            <person name="Kubokawa K."/>
            <person name="Horikoshi K."/>
        </authorList>
    </citation>
    <scope>NUCLEOTIDE SEQUENCE [LARGE SCALE GENOMIC DNA]</scope>
    <source>
        <strain evidence="9 10">ATCC BAA-1530</strain>
    </source>
</reference>
<dbReference type="Pfam" id="PF11846">
    <property type="entry name" value="Wzy_C_2"/>
    <property type="match status" value="1"/>
</dbReference>
<keyword evidence="10" id="KW-1185">Reference proteome</keyword>
<dbReference type="AlphaFoldDB" id="A0A7R6PE19"/>
<feature type="transmembrane region" description="Helical" evidence="6">
    <location>
        <begin position="249"/>
        <end position="268"/>
    </location>
</feature>
<dbReference type="InterPro" id="IPR007016">
    <property type="entry name" value="O-antigen_ligase-rel_domated"/>
</dbReference>
<keyword evidence="2 6" id="KW-0812">Transmembrane</keyword>
<feature type="transmembrane region" description="Helical" evidence="6">
    <location>
        <begin position="200"/>
        <end position="218"/>
    </location>
</feature>
<feature type="domain" description="Virulence factor membrane-bound polymerase C-terminal" evidence="8">
    <location>
        <begin position="388"/>
        <end position="563"/>
    </location>
</feature>
<organism evidence="9 10">
    <name type="scientific">Amphritea japonica ATCC BAA-1530</name>
    <dbReference type="NCBI Taxonomy" id="1278309"/>
    <lineage>
        <taxon>Bacteria</taxon>
        <taxon>Pseudomonadati</taxon>
        <taxon>Pseudomonadota</taxon>
        <taxon>Gammaproteobacteria</taxon>
        <taxon>Oceanospirillales</taxon>
        <taxon>Oceanospirillaceae</taxon>
        <taxon>Amphritea</taxon>
    </lineage>
</organism>
<accession>A0A7R6PE19</accession>
<dbReference type="PANTHER" id="PTHR37422:SF21">
    <property type="entry name" value="EXOQ-LIKE PROTEIN"/>
    <property type="match status" value="1"/>
</dbReference>
<feature type="transmembrane region" description="Helical" evidence="6">
    <location>
        <begin position="127"/>
        <end position="149"/>
    </location>
</feature>
<dbReference type="GO" id="GO:0016020">
    <property type="term" value="C:membrane"/>
    <property type="evidence" value="ECO:0007669"/>
    <property type="project" value="UniProtKB-SubCell"/>
</dbReference>
<dbReference type="InterPro" id="IPR051533">
    <property type="entry name" value="WaaL-like"/>
</dbReference>
<keyword evidence="5" id="KW-0802">TPR repeat</keyword>
<dbReference type="PANTHER" id="PTHR37422">
    <property type="entry name" value="TEICHURONIC ACID BIOSYNTHESIS PROTEIN TUAE"/>
    <property type="match status" value="1"/>
</dbReference>
<keyword evidence="3 6" id="KW-1133">Transmembrane helix</keyword>
<feature type="repeat" description="TPR" evidence="5">
    <location>
        <begin position="531"/>
        <end position="564"/>
    </location>
</feature>
<feature type="transmembrane region" description="Helical" evidence="6">
    <location>
        <begin position="224"/>
        <end position="242"/>
    </location>
</feature>
<feature type="transmembrane region" description="Helical" evidence="6">
    <location>
        <begin position="44"/>
        <end position="62"/>
    </location>
</feature>
<dbReference type="PROSITE" id="PS50005">
    <property type="entry name" value="TPR"/>
    <property type="match status" value="1"/>
</dbReference>
<dbReference type="InterPro" id="IPR019734">
    <property type="entry name" value="TPR_rpt"/>
</dbReference>
<proteinExistence type="predicted"/>
<sequence length="580" mass="64916">MTDKILRMTPQQFGLILLGILFLPATLFFQPNLGGIGMSISHNITVWIAAVLVISSATFVLLKSKQFSSPSVWLAMAALPMSMIMLGYIVDSFLPTQWLFRQLYILGGFLFLIALFQFHFTNRDIETVLFILLISGIIHGFYGASQIFWPNILPLWITPSNEIPYSVFQQINMHASFQATILLVGFYLLSRPVTLKSGPVLKLILVSSIFLSCFTVAYSGSRTGLLASGVGVIILTLCNWRSFLNRKNLSSAVLISVIAALFFGSQGLQRGSQKLEDLTVKNSLGVAESGSNSRINIYKISIEVFLQQPLNGHGIGSFQKVWHEQKADYLERFPEANLPAARLSHPHNELLFWMVEGGGIAIGGILISVIAIIYASFSCGWRRGLNYIALLIPIGLHTLVELPFYISNIPWFLLLFLIFLILSHNCKSKPFVLSHMAELTVRWSVTILSLGITVVMLQTIQANHNTIRFLKEGMAEPALLQPALSNPFFSNTAEFYFMRTLLLRELDARQGKFAPQFIDWASSYIEYTPMPQLYIDLSRAYLATGDKAKAIETIEDGLARYPRIDRLKESARIIRNAANN</sequence>
<evidence type="ECO:0000256" key="5">
    <source>
        <dbReference type="PROSITE-ProRule" id="PRU00339"/>
    </source>
</evidence>
<dbReference type="OrthoDB" id="5596698at2"/>
<protein>
    <submittedName>
        <fullName evidence="9">O-antigen polymerase</fullName>
    </submittedName>
</protein>
<evidence type="ECO:0000256" key="6">
    <source>
        <dbReference type="SAM" id="Phobius"/>
    </source>
</evidence>
<evidence type="ECO:0000259" key="7">
    <source>
        <dbReference type="Pfam" id="PF04932"/>
    </source>
</evidence>
<dbReference type="KEGG" id="ajp:AMJAP_1820"/>
<feature type="transmembrane region" description="Helical" evidence="6">
    <location>
        <begin position="102"/>
        <end position="120"/>
    </location>
</feature>
<feature type="domain" description="O-antigen ligase-related" evidence="7">
    <location>
        <begin position="209"/>
        <end position="362"/>
    </location>
</feature>
<dbReference type="EMBL" id="AP014545">
    <property type="protein sequence ID" value="BBB26411.1"/>
    <property type="molecule type" value="Genomic_DNA"/>
</dbReference>
<feature type="transmembrane region" description="Helical" evidence="6">
    <location>
        <begin position="71"/>
        <end position="90"/>
    </location>
</feature>
<evidence type="ECO:0000256" key="3">
    <source>
        <dbReference type="ARBA" id="ARBA00022989"/>
    </source>
</evidence>
<feature type="transmembrane region" description="Helical" evidence="6">
    <location>
        <begin position="12"/>
        <end position="29"/>
    </location>
</feature>
<dbReference type="RefSeq" id="WP_019622261.1">
    <property type="nucleotide sequence ID" value="NZ_AP014545.1"/>
</dbReference>
<feature type="transmembrane region" description="Helical" evidence="6">
    <location>
        <begin position="411"/>
        <end position="427"/>
    </location>
</feature>
<keyword evidence="4 6" id="KW-0472">Membrane</keyword>
<evidence type="ECO:0000313" key="9">
    <source>
        <dbReference type="EMBL" id="BBB26411.1"/>
    </source>
</evidence>
<evidence type="ECO:0000259" key="8">
    <source>
        <dbReference type="Pfam" id="PF11846"/>
    </source>
</evidence>
<evidence type="ECO:0000313" key="10">
    <source>
        <dbReference type="Proteomes" id="UP000595663"/>
    </source>
</evidence>
<evidence type="ECO:0000256" key="1">
    <source>
        <dbReference type="ARBA" id="ARBA00004141"/>
    </source>
</evidence>
<dbReference type="InterPro" id="IPR021797">
    <property type="entry name" value="Wzy_C_2"/>
</dbReference>
<comment type="subcellular location">
    <subcellularLocation>
        <location evidence="1">Membrane</location>
        <topology evidence="1">Multi-pass membrane protein</topology>
    </subcellularLocation>
</comment>